<keyword evidence="5" id="KW-0645">Protease</keyword>
<keyword evidence="9" id="KW-0720">Serine protease</keyword>
<dbReference type="Pfam" id="PF02897">
    <property type="entry name" value="Peptidase_S9_N"/>
    <property type="match status" value="1"/>
</dbReference>
<evidence type="ECO:0000256" key="9">
    <source>
        <dbReference type="ARBA" id="ARBA00022825"/>
    </source>
</evidence>
<dbReference type="SUPFAM" id="SSF53474">
    <property type="entry name" value="alpha/beta-Hydrolases"/>
    <property type="match status" value="1"/>
</dbReference>
<dbReference type="GO" id="GO:0042597">
    <property type="term" value="C:periplasmic space"/>
    <property type="evidence" value="ECO:0007669"/>
    <property type="project" value="UniProtKB-SubCell"/>
</dbReference>
<dbReference type="InterPro" id="IPR001375">
    <property type="entry name" value="Peptidase_S9_cat"/>
</dbReference>
<reference evidence="15" key="1">
    <citation type="submission" date="2016-10" db="EMBL/GenBank/DDBJ databases">
        <authorList>
            <person name="Varghese N."/>
            <person name="Submissions S."/>
        </authorList>
    </citation>
    <scope>NUCLEOTIDE SEQUENCE [LARGE SCALE GENOMIC DNA]</scope>
    <source>
        <strain evidence="15">DSM 19886</strain>
    </source>
</reference>
<keyword evidence="7" id="KW-0574">Periplasm</keyword>
<dbReference type="Proteomes" id="UP000199440">
    <property type="component" value="Unassembled WGS sequence"/>
</dbReference>
<dbReference type="GO" id="GO:0006508">
    <property type="term" value="P:proteolysis"/>
    <property type="evidence" value="ECO:0007669"/>
    <property type="project" value="UniProtKB-KW"/>
</dbReference>
<dbReference type="Gene3D" id="3.40.50.1820">
    <property type="entry name" value="alpha/beta hydrolase"/>
    <property type="match status" value="1"/>
</dbReference>
<evidence type="ECO:0000256" key="2">
    <source>
        <dbReference type="ARBA" id="ARBA00004418"/>
    </source>
</evidence>
<comment type="subcellular location">
    <subcellularLocation>
        <location evidence="2">Periplasm</location>
    </subcellularLocation>
</comment>
<sequence length="744" mass="83507">MFQRFFCAIFDVVNSEIMKNVISLFILILLAACGSSKKTKDHLNNVKTQNTLIVHYPPTKKVDSIDTYFGTVVKDPYRWLEDDRSEETEAWVKEQNIVTSEYLNQIPFRDDLKNRLEKLWNYEKLGAPFKEGEYIYFYKNDGLQNQYVIYRKKENEEPTVFLDPNTFSKEGTTSLASLSFTKDGSLAAYLISEGGSDWRKGIVIDTETMQIVEDTLVDIKFSGLSWLGNKGFYYSSYDKPKGSELSAKTDQHKVYFHKLGTPQKDDALIFGGKPAENHRYIGANVTEDQKYLTISAATSTSGNKLFIQDLNNPSAHLTTIVDDTESDNYLIENVGSKLFIVTNRNAPNKKIVMVDAADPAPDNWVDFIPETENVLSPNTGGGYFFAEYLVDAISKVLQYDYDGELIRQVKLPGVGSAAGFGGKKEDTEFYFSFTNYIMPGSSYKFNVETGEYETYWKPEIDFNPEDYESYQIFYTSKDGTKVPMIITHKKGLALNGKNPTLLYGYGGFNISLTPAFNIVNAVWFEQGGVYAVPNLRGGGEYGKVWHDAGTKLKKQNVFDDFIAAAEYLIDKKYTSSDYLAIRGGSNGGLLVGATMTQRPDLMKVALPAVGVLDMLRYHTFTAGAGWAYDYGTAEESQAMFNYLKGYSPVHNVKKGTSYPATLVTTGDHDDRVVPAHSFKFAAELQENQSGTNPTLIRIETNAGHGAGTPISKTIEQYADIFAFTFYNMGFRELPNKVLLRETKK</sequence>
<dbReference type="PRINTS" id="PR00862">
    <property type="entry name" value="PROLIGOPTASE"/>
</dbReference>
<accession>A0A1G9LLI1</accession>
<evidence type="ECO:0000256" key="3">
    <source>
        <dbReference type="ARBA" id="ARBA00005228"/>
    </source>
</evidence>
<name>A0A1G9LLI1_9FLAO</name>
<keyword evidence="8" id="KW-0378">Hydrolase</keyword>
<dbReference type="AlphaFoldDB" id="A0A1G9LLI1"/>
<dbReference type="EC" id="3.4.21.26" evidence="4"/>
<dbReference type="InterPro" id="IPR023302">
    <property type="entry name" value="Pept_S9A_N"/>
</dbReference>
<comment type="catalytic activity">
    <reaction evidence="1">
        <text>Hydrolysis of Pro-|-Xaa &gt;&gt; Ala-|-Xaa in oligopeptides.</text>
        <dbReference type="EC" id="3.4.21.26"/>
    </reaction>
</comment>
<keyword evidence="15" id="KW-1185">Reference proteome</keyword>
<dbReference type="PANTHER" id="PTHR42881:SF2">
    <property type="entry name" value="PROLYL ENDOPEPTIDASE"/>
    <property type="match status" value="1"/>
</dbReference>
<evidence type="ECO:0000259" key="12">
    <source>
        <dbReference type="Pfam" id="PF00326"/>
    </source>
</evidence>
<dbReference type="PANTHER" id="PTHR42881">
    <property type="entry name" value="PROLYL ENDOPEPTIDASE"/>
    <property type="match status" value="1"/>
</dbReference>
<dbReference type="Pfam" id="PF00326">
    <property type="entry name" value="Peptidase_S9"/>
    <property type="match status" value="1"/>
</dbReference>
<dbReference type="STRING" id="192904.SAMN04488514_102103"/>
<dbReference type="PROSITE" id="PS51257">
    <property type="entry name" value="PROKAR_LIPOPROTEIN"/>
    <property type="match status" value="1"/>
</dbReference>
<protein>
    <recommendedName>
        <fullName evidence="4">prolyl oligopeptidase</fullName>
        <ecNumber evidence="4">3.4.21.26</ecNumber>
    </recommendedName>
    <alternativeName>
        <fullName evidence="11">Proline-specific endopeptidase</fullName>
    </alternativeName>
</protein>
<dbReference type="SUPFAM" id="SSF50993">
    <property type="entry name" value="Peptidase/esterase 'gauge' domain"/>
    <property type="match status" value="1"/>
</dbReference>
<dbReference type="InterPro" id="IPR002470">
    <property type="entry name" value="Peptidase_S9A"/>
</dbReference>
<organism evidence="14 15">
    <name type="scientific">Kriegella aquimaris</name>
    <dbReference type="NCBI Taxonomy" id="192904"/>
    <lineage>
        <taxon>Bacteria</taxon>
        <taxon>Pseudomonadati</taxon>
        <taxon>Bacteroidota</taxon>
        <taxon>Flavobacteriia</taxon>
        <taxon>Flavobacteriales</taxon>
        <taxon>Flavobacteriaceae</taxon>
        <taxon>Kriegella</taxon>
    </lineage>
</organism>
<evidence type="ECO:0000256" key="4">
    <source>
        <dbReference type="ARBA" id="ARBA00011897"/>
    </source>
</evidence>
<evidence type="ECO:0000256" key="11">
    <source>
        <dbReference type="ARBA" id="ARBA00081187"/>
    </source>
</evidence>
<dbReference type="GO" id="GO:0004252">
    <property type="term" value="F:serine-type endopeptidase activity"/>
    <property type="evidence" value="ECO:0007669"/>
    <property type="project" value="UniProtKB-EC"/>
</dbReference>
<comment type="function">
    <text evidence="10">Cleaves peptide bonds on the C-terminal side of prolyl residues within peptides that are up to approximately 30 amino acids long. Has an absolute requirement for an X-Pro bond in the trans configuration immediately preceding the Pro-Y scissible bond.</text>
</comment>
<dbReference type="EMBL" id="FNGV01000002">
    <property type="protein sequence ID" value="SDL62365.1"/>
    <property type="molecule type" value="Genomic_DNA"/>
</dbReference>
<dbReference type="InterPro" id="IPR002471">
    <property type="entry name" value="Pept_S9_AS"/>
</dbReference>
<dbReference type="Gene3D" id="2.130.10.120">
    <property type="entry name" value="Prolyl oligopeptidase, N-terminal domain"/>
    <property type="match status" value="1"/>
</dbReference>
<keyword evidence="6" id="KW-0732">Signal</keyword>
<dbReference type="InterPro" id="IPR029058">
    <property type="entry name" value="AB_hydrolase_fold"/>
</dbReference>
<proteinExistence type="inferred from homology"/>
<dbReference type="GO" id="GO:0005829">
    <property type="term" value="C:cytosol"/>
    <property type="evidence" value="ECO:0007669"/>
    <property type="project" value="TreeGrafter"/>
</dbReference>
<evidence type="ECO:0000256" key="8">
    <source>
        <dbReference type="ARBA" id="ARBA00022801"/>
    </source>
</evidence>
<evidence type="ECO:0000256" key="5">
    <source>
        <dbReference type="ARBA" id="ARBA00022670"/>
    </source>
</evidence>
<dbReference type="InterPro" id="IPR051167">
    <property type="entry name" value="Prolyl_oligopep/macrocyclase"/>
</dbReference>
<evidence type="ECO:0000256" key="6">
    <source>
        <dbReference type="ARBA" id="ARBA00022729"/>
    </source>
</evidence>
<gene>
    <name evidence="14" type="ORF">SAMN04488514_102103</name>
</gene>
<evidence type="ECO:0000313" key="14">
    <source>
        <dbReference type="EMBL" id="SDL62365.1"/>
    </source>
</evidence>
<dbReference type="PROSITE" id="PS00708">
    <property type="entry name" value="PRO_ENDOPEP_SER"/>
    <property type="match status" value="1"/>
</dbReference>
<dbReference type="GO" id="GO:0070012">
    <property type="term" value="F:oligopeptidase activity"/>
    <property type="evidence" value="ECO:0007669"/>
    <property type="project" value="TreeGrafter"/>
</dbReference>
<evidence type="ECO:0000256" key="7">
    <source>
        <dbReference type="ARBA" id="ARBA00022764"/>
    </source>
</evidence>
<evidence type="ECO:0000256" key="1">
    <source>
        <dbReference type="ARBA" id="ARBA00001070"/>
    </source>
</evidence>
<evidence type="ECO:0000313" key="15">
    <source>
        <dbReference type="Proteomes" id="UP000199440"/>
    </source>
</evidence>
<dbReference type="FunFam" id="3.40.50.1820:FF:000005">
    <property type="entry name" value="Prolyl endopeptidase"/>
    <property type="match status" value="1"/>
</dbReference>
<comment type="similarity">
    <text evidence="3">Belongs to the peptidase S9A family.</text>
</comment>
<feature type="domain" description="Peptidase S9 prolyl oligopeptidase catalytic" evidence="12">
    <location>
        <begin position="516"/>
        <end position="728"/>
    </location>
</feature>
<feature type="domain" description="Peptidase S9A N-terminal" evidence="13">
    <location>
        <begin position="57"/>
        <end position="455"/>
    </location>
</feature>
<evidence type="ECO:0000259" key="13">
    <source>
        <dbReference type="Pfam" id="PF02897"/>
    </source>
</evidence>
<evidence type="ECO:0000256" key="10">
    <source>
        <dbReference type="ARBA" id="ARBA00060121"/>
    </source>
</evidence>